<accession>A0A1G9KZC8</accession>
<dbReference type="InterPro" id="IPR010994">
    <property type="entry name" value="RuvA_2-like"/>
</dbReference>
<protein>
    <submittedName>
        <fullName evidence="1">TIGR00375 family protein</fullName>
    </submittedName>
</protein>
<reference evidence="1 2" key="1">
    <citation type="submission" date="2016-10" db="EMBL/GenBank/DDBJ databases">
        <authorList>
            <person name="de Groot N.N."/>
        </authorList>
    </citation>
    <scope>NUCLEOTIDE SEQUENCE [LARGE SCALE GENOMIC DNA]</scope>
    <source>
        <strain evidence="1 2">DSM 1736</strain>
    </source>
</reference>
<proteinExistence type="predicted"/>
<dbReference type="OrthoDB" id="9810135at2"/>
<evidence type="ECO:0000313" key="1">
    <source>
        <dbReference type="EMBL" id="SDL55220.1"/>
    </source>
</evidence>
<dbReference type="Proteomes" id="UP000214880">
    <property type="component" value="Unassembled WGS sequence"/>
</dbReference>
<name>A0A1G9KZC8_9FIRM</name>
<gene>
    <name evidence="1" type="ORF">SAMN04488502_101178</name>
</gene>
<dbReference type="InterPro" id="IPR016195">
    <property type="entry name" value="Pol/histidinol_Pase-like"/>
</dbReference>
<dbReference type="AlphaFoldDB" id="A0A1G9KZC8"/>
<evidence type="ECO:0000313" key="2">
    <source>
        <dbReference type="Proteomes" id="UP000214880"/>
    </source>
</evidence>
<dbReference type="RefSeq" id="WP_092067359.1">
    <property type="nucleotide sequence ID" value="NZ_FNHB01000001.1"/>
</dbReference>
<sequence>MKNFFADLHIHVGMSEQGQWVKIPTSRRLTIHNILAEAAERKGLALIGVIDALSPLVLNDLSDLVNRGLLTLCSGGGYRYLDKITLLLGAEIETVEARGGQSHTLIFLPDIAEMTRFSQRMANHIRNINLSSQNAHIPLGRLIEIAGEHDAVIIPAHVFTPHKSLFGVCCHRLDSILTDRQIARIGAIELGLSADSVMADRIPELAQFSFLSNSDAHSLDKIAREYNVLMMAAPSFTEFAKVCRRQEGRRVAANYGLDPRLGKYHRSCCPSCGTAVAATVLPGQCSVCGGNQLIQGVFDRIEQIASYRLPQHPGHRSPYIYQIPLEFIPGIGKRAMAKLLADFGTEMNVLNKAGYAELVSSVGERLAGCIAETRSGQARIVNGGGGVYGRVKRH</sequence>
<dbReference type="SUPFAM" id="SSF47781">
    <property type="entry name" value="RuvA domain 2-like"/>
    <property type="match status" value="1"/>
</dbReference>
<dbReference type="EMBL" id="FNHB01000001">
    <property type="protein sequence ID" value="SDL55220.1"/>
    <property type="molecule type" value="Genomic_DNA"/>
</dbReference>
<dbReference type="PANTHER" id="PTHR40084">
    <property type="entry name" value="PHOSPHOHYDROLASE, PHP FAMILY"/>
    <property type="match status" value="1"/>
</dbReference>
<dbReference type="CDD" id="cd19067">
    <property type="entry name" value="PfuEndoQ-like"/>
    <property type="match status" value="1"/>
</dbReference>
<dbReference type="PANTHER" id="PTHR40084:SF1">
    <property type="entry name" value="PHOSPHOTRANSFERASE"/>
    <property type="match status" value="1"/>
</dbReference>
<dbReference type="STRING" id="146817.SAMN04488502_101178"/>
<dbReference type="Gene3D" id="3.20.20.140">
    <property type="entry name" value="Metal-dependent hydrolases"/>
    <property type="match status" value="1"/>
</dbReference>
<organism evidence="1 2">
    <name type="scientific">Dendrosporobacter quercicolus</name>
    <dbReference type="NCBI Taxonomy" id="146817"/>
    <lineage>
        <taxon>Bacteria</taxon>
        <taxon>Bacillati</taxon>
        <taxon>Bacillota</taxon>
        <taxon>Negativicutes</taxon>
        <taxon>Selenomonadales</taxon>
        <taxon>Sporomusaceae</taxon>
        <taxon>Dendrosporobacter</taxon>
    </lineage>
</organism>
<dbReference type="SUPFAM" id="SSF89550">
    <property type="entry name" value="PHP domain-like"/>
    <property type="match status" value="1"/>
</dbReference>
<keyword evidence="2" id="KW-1185">Reference proteome</keyword>